<dbReference type="Proteomes" id="UP001150728">
    <property type="component" value="Unassembled WGS sequence"/>
</dbReference>
<feature type="compositionally biased region" description="Polar residues" evidence="1">
    <location>
        <begin position="120"/>
        <end position="132"/>
    </location>
</feature>
<sequence>MLNGLKDRITNHCIAIAVAWDVGLQIFHSLMKPYVPSGTFEPLTPVLLEKELFQDYERELLAALNSDEVLNIALTGGYGAGKSSVIKTFFERHPEFKTAYVSLATFSKDAPSPLPVFGAEQTSDPKPENGQTDDPAKESASSGDLIPRIEETIVQQLLYTVPAAQLPKTRLKRIVQARKRTIYHRTVAMIALVLGGLRLYVPTIDKLPKIDPDWLVPGLMLIPGWLAVGAVGYVIWYLLHGSMQLLSMLSIDGLTIKGGKLEATNHASVLHKNVDEIIYCFQRSDIRVVVIEDLDRFGTQEIFFRLREINFTIRNSPEIKRPVHFIYAIRDELFTVTDKTKFFDLIIPVIPVVNSENSREKLNEYMRVRQVNGSQLGGTLDPVLVETVCYYIDEMRLIKNIVNEYDIFANLLSRGGIELDQNKLFAIVVMRNLHPEEFAELAKRKGKVYSALTSLSAWAEAEAEQFLKKIEALKQERAERVSLGGEQLIDARLRVWYEALKASGVEGANYIVVDSNQKFTLTEFLQDETFTKICNATQWQSVWFSSWSHHNPQGHVVKPQDALARASYEKRLARILTPMKIVNEAIRDLEREVVKLKTISFREAARGSYGAAIAEQMPGLDVVVYLLRSNYLDTDYSDYLGFFYEGSLTRGDQNLLLALRRRVLLDVAEPVANATQVIGKLDHDCLDGGCGIIAALLAELSLTAVPTDLSDVRTQKLEVILRGGEKHLTRMADAVMIILEGEALSKFIQAVHVIQPDLYLRLFETEKFLEVNARQALICALLDSLVPKQLMESDGRSQLLEIIQELPVVDALIPKLSSKFSGWAWLRREPVRFKALEVGVGQDTLRRLVEWDCLELSLPMIKLLCDTLDGTQADVSYARLRSLNLVGLNIAIEGDPHAFIGELLDQEGVIQEDEESLRYLLSQIRDEATLQQEYFGRTACKLDNLEGFSDNIWECALLHDRVVSVASAAWQYYDHMIVRPTEKPSESPDVAERQVINEIFADFLIRNAVEAQKLWDDTRDDLDCLQTLIIVSELIDESTLERIFARSSIMAEAIVDAVMTRERWEYLATADFVPFDVEINEAFGNQGVDLELAYLRKHWPEARGAVDLMRQDPFIVGALAKAPEVPIKDICEMWAGVVQRELEGDEAVRDTLGAVCVRANREGVTLPGNCLKVVATMARDVSRSPEERMEMLVQAVELNADWSTIVSILAPLGGVYELLSGKKPLVRFPPTALDSRLAHSLSRRGFVGLPKESEKHIEMRSRPSLMI</sequence>
<dbReference type="InterPro" id="IPR048428">
    <property type="entry name" value="YobI-NTPase"/>
</dbReference>
<evidence type="ECO:0000313" key="5">
    <source>
        <dbReference type="EMBL" id="MDD2114432.1"/>
    </source>
</evidence>
<evidence type="ECO:0000256" key="1">
    <source>
        <dbReference type="SAM" id="MobiDB-lite"/>
    </source>
</evidence>
<keyword evidence="2" id="KW-0472">Membrane</keyword>
<organism evidence="5 6">
    <name type="scientific">Pseudomonas asiatica</name>
    <dbReference type="NCBI Taxonomy" id="2219225"/>
    <lineage>
        <taxon>Bacteria</taxon>
        <taxon>Pseudomonadati</taxon>
        <taxon>Pseudomonadota</taxon>
        <taxon>Gammaproteobacteria</taxon>
        <taxon>Pseudomonadales</taxon>
        <taxon>Pseudomonadaceae</taxon>
        <taxon>Pseudomonas</taxon>
    </lineage>
</organism>
<dbReference type="Proteomes" id="UP001150678">
    <property type="component" value="Unassembled WGS sequence"/>
</dbReference>
<accession>A0A9X4DG45</accession>
<dbReference type="Pfam" id="PF20693">
    <property type="entry name" value="YobI-ATPase"/>
    <property type="match status" value="1"/>
</dbReference>
<dbReference type="EMBL" id="JANIAN010000034">
    <property type="protein sequence ID" value="MDD2108736.1"/>
    <property type="molecule type" value="Genomic_DNA"/>
</dbReference>
<gene>
    <name evidence="4" type="ORF">NP533_21365</name>
    <name evidence="5" type="ORF">NP554_21860</name>
</gene>
<keyword evidence="2" id="KW-0812">Transmembrane</keyword>
<feature type="domain" description="YobI-like P-loop NTPase" evidence="3">
    <location>
        <begin position="56"/>
        <end position="449"/>
    </location>
</feature>
<evidence type="ECO:0000313" key="6">
    <source>
        <dbReference type="Proteomes" id="UP001150728"/>
    </source>
</evidence>
<dbReference type="RefSeq" id="WP_274079476.1">
    <property type="nucleotide sequence ID" value="NZ_JANIAM010000020.1"/>
</dbReference>
<comment type="caution">
    <text evidence="5">The sequence shown here is derived from an EMBL/GenBank/DDBJ whole genome shotgun (WGS) entry which is preliminary data.</text>
</comment>
<evidence type="ECO:0000313" key="4">
    <source>
        <dbReference type="EMBL" id="MDD2108736.1"/>
    </source>
</evidence>
<keyword evidence="2" id="KW-1133">Transmembrane helix</keyword>
<proteinExistence type="predicted"/>
<dbReference type="EMBL" id="JANIAM010000020">
    <property type="protein sequence ID" value="MDD2114432.1"/>
    <property type="molecule type" value="Genomic_DNA"/>
</dbReference>
<name>A0A9X4DG45_9PSED</name>
<evidence type="ECO:0000259" key="3">
    <source>
        <dbReference type="Pfam" id="PF20693"/>
    </source>
</evidence>
<protein>
    <recommendedName>
        <fullName evidence="3">YobI-like P-loop NTPase domain-containing protein</fullName>
    </recommendedName>
</protein>
<feature type="region of interest" description="Disordered" evidence="1">
    <location>
        <begin position="114"/>
        <end position="142"/>
    </location>
</feature>
<feature type="transmembrane region" description="Helical" evidence="2">
    <location>
        <begin position="182"/>
        <end position="201"/>
    </location>
</feature>
<reference evidence="5" key="1">
    <citation type="submission" date="2022-07" db="EMBL/GenBank/DDBJ databases">
        <title>Multi-strain Analysis of Pseudomonas putida Reveals Metabolic and Genetic Diversity.</title>
        <authorList>
            <person name="Monk J.M."/>
        </authorList>
    </citation>
    <scope>NUCLEOTIDE SEQUENCE</scope>
    <source>
        <strain evidence="4">17514</strain>
        <strain evidence="5">17633</strain>
    </source>
</reference>
<dbReference type="AlphaFoldDB" id="A0A9X4DG45"/>
<feature type="transmembrane region" description="Helical" evidence="2">
    <location>
        <begin position="221"/>
        <end position="239"/>
    </location>
</feature>
<evidence type="ECO:0000256" key="2">
    <source>
        <dbReference type="SAM" id="Phobius"/>
    </source>
</evidence>